<organism evidence="1 2">
    <name type="scientific">Puccinia striiformis f. sp. tritici</name>
    <dbReference type="NCBI Taxonomy" id="168172"/>
    <lineage>
        <taxon>Eukaryota</taxon>
        <taxon>Fungi</taxon>
        <taxon>Dikarya</taxon>
        <taxon>Basidiomycota</taxon>
        <taxon>Pucciniomycotina</taxon>
        <taxon>Pucciniomycetes</taxon>
        <taxon>Pucciniales</taxon>
        <taxon>Pucciniaceae</taxon>
        <taxon>Puccinia</taxon>
    </lineage>
</organism>
<reference evidence="1 2" key="3">
    <citation type="journal article" date="2022" name="Microbiol. Spectr.">
        <title>Folding features and dynamics of 3D genome architecture in plant fungal pathogens.</title>
        <authorList>
            <person name="Xia C."/>
        </authorList>
    </citation>
    <scope>NUCLEOTIDE SEQUENCE [LARGE SCALE GENOMIC DNA]</scope>
    <source>
        <strain evidence="1 2">93-210</strain>
    </source>
</reference>
<sequence>MYNVGDLCSKLIYRDMWNVDQFACQSPRVMIHIQPNTNCLLLLDHRLDARFGQHFCLGRRSQDILANRIKQQQLPIDCPSKLYHCIQIAMALENSLDVQWVVVIRSSAAALCAHTTDETTVGSKLFIHNRGTISTPRIDSKVA</sequence>
<evidence type="ECO:0000313" key="1">
    <source>
        <dbReference type="EMBL" id="KAI7957572.1"/>
    </source>
</evidence>
<dbReference type="Proteomes" id="UP001060170">
    <property type="component" value="Chromosome 4"/>
</dbReference>
<comment type="caution">
    <text evidence="1">The sequence shown here is derived from an EMBL/GenBank/DDBJ whole genome shotgun (WGS) entry which is preliminary data.</text>
</comment>
<protein>
    <submittedName>
        <fullName evidence="1">Uncharacterized protein</fullName>
    </submittedName>
</protein>
<proteinExistence type="predicted"/>
<evidence type="ECO:0000313" key="2">
    <source>
        <dbReference type="Proteomes" id="UP001060170"/>
    </source>
</evidence>
<keyword evidence="2" id="KW-1185">Reference proteome</keyword>
<accession>A0ACC0EPP7</accession>
<reference evidence="2" key="2">
    <citation type="journal article" date="2018" name="Mol. Plant Microbe Interact.">
        <title>Genome sequence resources for the wheat stripe rust pathogen (Puccinia striiformis f. sp. tritici) and the barley stripe rust pathogen (Puccinia striiformis f. sp. hordei).</title>
        <authorList>
            <person name="Xia C."/>
            <person name="Wang M."/>
            <person name="Yin C."/>
            <person name="Cornejo O.E."/>
            <person name="Hulbert S.H."/>
            <person name="Chen X."/>
        </authorList>
    </citation>
    <scope>NUCLEOTIDE SEQUENCE [LARGE SCALE GENOMIC DNA]</scope>
    <source>
        <strain evidence="2">93-210</strain>
    </source>
</reference>
<reference evidence="2" key="1">
    <citation type="journal article" date="2018" name="BMC Genomics">
        <title>Genomic insights into host adaptation between the wheat stripe rust pathogen (Puccinia striiformis f. sp. tritici) and the barley stripe rust pathogen (Puccinia striiformis f. sp. hordei).</title>
        <authorList>
            <person name="Xia C."/>
            <person name="Wang M."/>
            <person name="Yin C."/>
            <person name="Cornejo O.E."/>
            <person name="Hulbert S.H."/>
            <person name="Chen X."/>
        </authorList>
    </citation>
    <scope>NUCLEOTIDE SEQUENCE [LARGE SCALE GENOMIC DNA]</scope>
    <source>
        <strain evidence="2">93-210</strain>
    </source>
</reference>
<dbReference type="EMBL" id="CM045868">
    <property type="protein sequence ID" value="KAI7957572.1"/>
    <property type="molecule type" value="Genomic_DNA"/>
</dbReference>
<name>A0ACC0EPP7_9BASI</name>
<gene>
    <name evidence="1" type="ORF">MJO28_004667</name>
</gene>